<proteinExistence type="predicted"/>
<reference evidence="1" key="1">
    <citation type="journal article" date="2021" name="Mol. Ecol. Resour.">
        <title>Apolygus lucorum genome provides insights into omnivorousness and mesophyll feeding.</title>
        <authorList>
            <person name="Liu Y."/>
            <person name="Liu H."/>
            <person name="Wang H."/>
            <person name="Huang T."/>
            <person name="Liu B."/>
            <person name="Yang B."/>
            <person name="Yin L."/>
            <person name="Li B."/>
            <person name="Zhang Y."/>
            <person name="Zhang S."/>
            <person name="Jiang F."/>
            <person name="Zhang X."/>
            <person name="Ren Y."/>
            <person name="Wang B."/>
            <person name="Wang S."/>
            <person name="Lu Y."/>
            <person name="Wu K."/>
            <person name="Fan W."/>
            <person name="Wang G."/>
        </authorList>
    </citation>
    <scope>NUCLEOTIDE SEQUENCE</scope>
    <source>
        <strain evidence="1">12Hb</strain>
    </source>
</reference>
<gene>
    <name evidence="1" type="ORF">GE061_003428</name>
</gene>
<comment type="caution">
    <text evidence="1">The sequence shown here is derived from an EMBL/GenBank/DDBJ whole genome shotgun (WGS) entry which is preliminary data.</text>
</comment>
<dbReference type="EMBL" id="WIXP02000011">
    <property type="protein sequence ID" value="KAF6203016.1"/>
    <property type="molecule type" value="Genomic_DNA"/>
</dbReference>
<protein>
    <submittedName>
        <fullName evidence="1">Uncharacterized protein</fullName>
    </submittedName>
</protein>
<dbReference type="AlphaFoldDB" id="A0A6A4JK97"/>
<organism evidence="1 2">
    <name type="scientific">Apolygus lucorum</name>
    <name type="common">Small green plant bug</name>
    <name type="synonym">Lygocoris lucorum</name>
    <dbReference type="NCBI Taxonomy" id="248454"/>
    <lineage>
        <taxon>Eukaryota</taxon>
        <taxon>Metazoa</taxon>
        <taxon>Ecdysozoa</taxon>
        <taxon>Arthropoda</taxon>
        <taxon>Hexapoda</taxon>
        <taxon>Insecta</taxon>
        <taxon>Pterygota</taxon>
        <taxon>Neoptera</taxon>
        <taxon>Paraneoptera</taxon>
        <taxon>Hemiptera</taxon>
        <taxon>Heteroptera</taxon>
        <taxon>Panheteroptera</taxon>
        <taxon>Cimicomorpha</taxon>
        <taxon>Miridae</taxon>
        <taxon>Mirini</taxon>
        <taxon>Apolygus</taxon>
    </lineage>
</organism>
<dbReference type="SMART" id="SM00355">
    <property type="entry name" value="ZnF_C2H2"/>
    <property type="match status" value="2"/>
</dbReference>
<keyword evidence="2" id="KW-1185">Reference proteome</keyword>
<dbReference type="PROSITE" id="PS50157">
    <property type="entry name" value="ZINC_FINGER_C2H2_2"/>
    <property type="match status" value="1"/>
</dbReference>
<accession>A0A6A4JK97</accession>
<evidence type="ECO:0000313" key="1">
    <source>
        <dbReference type="EMBL" id="KAF6203016.1"/>
    </source>
</evidence>
<dbReference type="InterPro" id="IPR013087">
    <property type="entry name" value="Znf_C2H2_type"/>
</dbReference>
<evidence type="ECO:0000313" key="2">
    <source>
        <dbReference type="Proteomes" id="UP000466442"/>
    </source>
</evidence>
<dbReference type="Gene3D" id="3.30.160.60">
    <property type="entry name" value="Classic Zinc Finger"/>
    <property type="match status" value="1"/>
</dbReference>
<name>A0A6A4JK97_APOLU</name>
<sequence>MPINYSGTRKRWRFSVNGLITGHYCCNTCGKRFKYPTHFSTHKKWECQKEPRFRCPHCPYRSHVKNNVKKHIGNVHAAAYISNLLPFEATFPQPNANL</sequence>
<dbReference type="SUPFAM" id="SSF57667">
    <property type="entry name" value="beta-beta-alpha zinc fingers"/>
    <property type="match status" value="1"/>
</dbReference>
<dbReference type="Proteomes" id="UP000466442">
    <property type="component" value="Unassembled WGS sequence"/>
</dbReference>
<dbReference type="OrthoDB" id="10004641at2759"/>
<dbReference type="InterPro" id="IPR036236">
    <property type="entry name" value="Znf_C2H2_sf"/>
</dbReference>